<keyword evidence="10 12" id="KW-0413">Isomerase</keyword>
<comment type="cofactor">
    <cofactor evidence="12">
        <name>Mg(2+)</name>
        <dbReference type="ChEBI" id="CHEBI:18420"/>
    </cofactor>
</comment>
<dbReference type="GO" id="GO:0006310">
    <property type="term" value="P:DNA recombination"/>
    <property type="evidence" value="ECO:0007669"/>
    <property type="project" value="UniProtKB-UniRule"/>
</dbReference>
<comment type="subcellular location">
    <subcellularLocation>
        <location evidence="12">Nucleus</location>
    </subcellularLocation>
    <subcellularLocation>
        <location evidence="12">Mitochondrion</location>
    </subcellularLocation>
</comment>
<dbReference type="AlphaFoldDB" id="A0A8H7RPV3"/>
<evidence type="ECO:0000256" key="11">
    <source>
        <dbReference type="ARBA" id="ARBA00023242"/>
    </source>
</evidence>
<feature type="compositionally biased region" description="Low complexity" evidence="13">
    <location>
        <begin position="163"/>
        <end position="187"/>
    </location>
</feature>
<protein>
    <recommendedName>
        <fullName evidence="12">ATP-dependent DNA helicase PIF1</fullName>
        <ecNumber evidence="12">5.6.2.3</ecNumber>
    </recommendedName>
    <alternativeName>
        <fullName evidence="12">DNA 5'-3' helicase PIF1</fullName>
    </alternativeName>
    <alternativeName>
        <fullName evidence="12">DNA repair and recombination helicase PIF1</fullName>
    </alternativeName>
</protein>
<evidence type="ECO:0000256" key="12">
    <source>
        <dbReference type="HAMAP-Rule" id="MF_03176"/>
    </source>
</evidence>
<evidence type="ECO:0000259" key="14">
    <source>
        <dbReference type="SMART" id="SM00382"/>
    </source>
</evidence>
<reference evidence="15" key="1">
    <citation type="submission" date="2020-12" db="EMBL/GenBank/DDBJ databases">
        <title>Metabolic potential, ecology and presence of endohyphal bacteria is reflected in genomic diversity of Mucoromycotina.</title>
        <authorList>
            <person name="Muszewska A."/>
            <person name="Okrasinska A."/>
            <person name="Steczkiewicz K."/>
            <person name="Drgas O."/>
            <person name="Orlowska M."/>
            <person name="Perlinska-Lenart U."/>
            <person name="Aleksandrzak-Piekarczyk T."/>
            <person name="Szatraj K."/>
            <person name="Zielenkiewicz U."/>
            <person name="Pilsyk S."/>
            <person name="Malc E."/>
            <person name="Mieczkowski P."/>
            <person name="Kruszewska J.S."/>
            <person name="Biernat P."/>
            <person name="Pawlowska J."/>
        </authorList>
    </citation>
    <scope>NUCLEOTIDE SEQUENCE</scope>
    <source>
        <strain evidence="15">CBS 226.32</strain>
    </source>
</reference>
<dbReference type="InterPro" id="IPR003593">
    <property type="entry name" value="AAA+_ATPase"/>
</dbReference>
<dbReference type="Gene3D" id="3.40.50.300">
    <property type="entry name" value="P-loop containing nucleotide triphosphate hydrolases"/>
    <property type="match status" value="1"/>
</dbReference>
<dbReference type="GO" id="GO:0043139">
    <property type="term" value="F:5'-3' DNA helicase activity"/>
    <property type="evidence" value="ECO:0007669"/>
    <property type="project" value="UniProtKB-UniRule"/>
</dbReference>
<keyword evidence="1 12" id="KW-0547">Nucleotide-binding</keyword>
<evidence type="ECO:0000256" key="10">
    <source>
        <dbReference type="ARBA" id="ARBA00023235"/>
    </source>
</evidence>
<comment type="function">
    <text evidence="12">DNA-dependent ATPase and 5'-3' DNA helicase required for the maintenance of both mitochondrial and nuclear genome stability.</text>
</comment>
<evidence type="ECO:0000313" key="16">
    <source>
        <dbReference type="Proteomes" id="UP000650833"/>
    </source>
</evidence>
<dbReference type="CDD" id="cd18809">
    <property type="entry name" value="SF1_C_RecD"/>
    <property type="match status" value="1"/>
</dbReference>
<evidence type="ECO:0000256" key="4">
    <source>
        <dbReference type="ARBA" id="ARBA00022806"/>
    </source>
</evidence>
<keyword evidence="8 12" id="KW-0233">DNA recombination</keyword>
<evidence type="ECO:0000256" key="6">
    <source>
        <dbReference type="ARBA" id="ARBA00023125"/>
    </source>
</evidence>
<keyword evidence="16" id="KW-1185">Reference proteome</keyword>
<dbReference type="PANTHER" id="PTHR47642">
    <property type="entry name" value="ATP-DEPENDENT DNA HELICASE"/>
    <property type="match status" value="1"/>
</dbReference>
<dbReference type="Pfam" id="PF05970">
    <property type="entry name" value="PIF1"/>
    <property type="match status" value="1"/>
</dbReference>
<feature type="DNA-binding region" evidence="12">
    <location>
        <begin position="588"/>
        <end position="607"/>
    </location>
</feature>
<dbReference type="GO" id="GO:0003677">
    <property type="term" value="F:DNA binding"/>
    <property type="evidence" value="ECO:0007669"/>
    <property type="project" value="UniProtKB-KW"/>
</dbReference>
<keyword evidence="2 12" id="KW-0227">DNA damage</keyword>
<dbReference type="InterPro" id="IPR048293">
    <property type="entry name" value="PIF1_RRM3_pfh1"/>
</dbReference>
<dbReference type="HAMAP" id="MF_03176">
    <property type="entry name" value="PIF1"/>
    <property type="match status" value="1"/>
</dbReference>
<dbReference type="InterPro" id="IPR010285">
    <property type="entry name" value="DNA_helicase_pif1-like_DEAD"/>
</dbReference>
<feature type="compositionally biased region" description="Polar residues" evidence="13">
    <location>
        <begin position="100"/>
        <end position="138"/>
    </location>
</feature>
<evidence type="ECO:0000256" key="3">
    <source>
        <dbReference type="ARBA" id="ARBA00022801"/>
    </source>
</evidence>
<keyword evidence="4 12" id="KW-0347">Helicase</keyword>
<keyword evidence="6 12" id="KW-0238">DNA-binding</keyword>
<name>A0A8H7RPV3_9FUNG</name>
<feature type="region of interest" description="Disordered" evidence="13">
    <location>
        <begin position="47"/>
        <end position="68"/>
    </location>
</feature>
<evidence type="ECO:0000256" key="2">
    <source>
        <dbReference type="ARBA" id="ARBA00022763"/>
    </source>
</evidence>
<keyword evidence="7 12" id="KW-0496">Mitochondrion</keyword>
<dbReference type="Pfam" id="PF21530">
    <property type="entry name" value="Pif1_2B_dom"/>
    <property type="match status" value="1"/>
</dbReference>
<dbReference type="CDD" id="cd18037">
    <property type="entry name" value="DEXSc_Pif1_like"/>
    <property type="match status" value="1"/>
</dbReference>
<comment type="subunit">
    <text evidence="12">Monomer.</text>
</comment>
<comment type="caution">
    <text evidence="15">The sequence shown here is derived from an EMBL/GenBank/DDBJ whole genome shotgun (WGS) entry which is preliminary data.</text>
</comment>
<evidence type="ECO:0000313" key="15">
    <source>
        <dbReference type="EMBL" id="KAG2214909.1"/>
    </source>
</evidence>
<dbReference type="GO" id="GO:0016787">
    <property type="term" value="F:hydrolase activity"/>
    <property type="evidence" value="ECO:0007669"/>
    <property type="project" value="UniProtKB-KW"/>
</dbReference>
<sequence>MSLTLQENEDEHGFPIDEYTYYHSDSGLKGWTIHTCYPPEPALKPLLGKRITNTKPPPSFYAKKRRSNQLDLNDNQFQSPAKKIRKSQVNAAIVVESSSQAQQQTPLFQEQQDDNQLQASPTPAFSTPQHIVASTQTDPPRMRRKLPPRGVPQPERRPTINYSFSQSSNSSSFQTNTPTTSSLSNPPRRIYPPSAPSLAFPRPVSKYDPELYKNLSDEQKNIHDQIVKHEKSVFFTGSAGTGKSVLLKTIINSLHYKLGADLVAVTASTGIAACNIGGVTLHSELGIGIGEKQAEDYIKIIQKKESLFKKINTIEVLIIDEISMIDGVLFDKIDTITQEIRRNKTKAFGGIKLVLCGDFYQLPPINKNVQDIRYAFQANCWRNAIDLNMELSIPFRQKDQHFANMLNELRLGKVSRTTERELKNLHRTITIGNDIEPTELYPLRKELEAANNGRLNSLNGELHIFRSIDEGNSYLYNKCIAPEVLTLKVGAQVMLVKNLTAKLVNGSRGVVSGFANTEGKLFPIVKFSDGTKQTITNFDFVFESQGKRQASRIQLPLILAWALSIHKSQGQTIEYLKINLKESFDYGQAYVALSRATCMENLQVLNFSSSIVKSHPKVTEFYRKMIIDK</sequence>
<dbReference type="GO" id="GO:0005634">
    <property type="term" value="C:nucleus"/>
    <property type="evidence" value="ECO:0007669"/>
    <property type="project" value="UniProtKB-SubCell"/>
</dbReference>
<gene>
    <name evidence="12" type="primary">PIF1</name>
    <name evidence="15" type="ORF">INT46_007869</name>
</gene>
<evidence type="ECO:0000256" key="1">
    <source>
        <dbReference type="ARBA" id="ARBA00022741"/>
    </source>
</evidence>
<accession>A0A8H7RPV3</accession>
<dbReference type="GO" id="GO:0000723">
    <property type="term" value="P:telomere maintenance"/>
    <property type="evidence" value="ECO:0007669"/>
    <property type="project" value="InterPro"/>
</dbReference>
<feature type="region of interest" description="Disordered" evidence="13">
    <location>
        <begin position="100"/>
        <end position="189"/>
    </location>
</feature>
<keyword evidence="9 12" id="KW-0234">DNA repair</keyword>
<keyword evidence="3 12" id="KW-0378">Hydrolase</keyword>
<dbReference type="GO" id="GO:0006281">
    <property type="term" value="P:DNA repair"/>
    <property type="evidence" value="ECO:0007669"/>
    <property type="project" value="UniProtKB-UniRule"/>
</dbReference>
<dbReference type="SMART" id="SM00382">
    <property type="entry name" value="AAA"/>
    <property type="match status" value="1"/>
</dbReference>
<evidence type="ECO:0000256" key="9">
    <source>
        <dbReference type="ARBA" id="ARBA00023204"/>
    </source>
</evidence>
<evidence type="ECO:0000256" key="13">
    <source>
        <dbReference type="SAM" id="MobiDB-lite"/>
    </source>
</evidence>
<dbReference type="EC" id="5.6.2.3" evidence="12"/>
<organism evidence="15 16">
    <name type="scientific">Mucor plumbeus</name>
    <dbReference type="NCBI Taxonomy" id="97098"/>
    <lineage>
        <taxon>Eukaryota</taxon>
        <taxon>Fungi</taxon>
        <taxon>Fungi incertae sedis</taxon>
        <taxon>Mucoromycota</taxon>
        <taxon>Mucoromycotina</taxon>
        <taxon>Mucoromycetes</taxon>
        <taxon>Mucorales</taxon>
        <taxon>Mucorineae</taxon>
        <taxon>Mucoraceae</taxon>
        <taxon>Mucor</taxon>
    </lineage>
</organism>
<proteinExistence type="inferred from homology"/>
<dbReference type="EMBL" id="JAEPRC010000018">
    <property type="protein sequence ID" value="KAG2214909.1"/>
    <property type="molecule type" value="Genomic_DNA"/>
</dbReference>
<dbReference type="GO" id="GO:0005524">
    <property type="term" value="F:ATP binding"/>
    <property type="evidence" value="ECO:0007669"/>
    <property type="project" value="UniProtKB-UniRule"/>
</dbReference>
<comment type="catalytic activity">
    <reaction evidence="12">
        <text>ATP + H2O = ADP + phosphate + H(+)</text>
        <dbReference type="Rhea" id="RHEA:13065"/>
        <dbReference type="ChEBI" id="CHEBI:15377"/>
        <dbReference type="ChEBI" id="CHEBI:15378"/>
        <dbReference type="ChEBI" id="CHEBI:30616"/>
        <dbReference type="ChEBI" id="CHEBI:43474"/>
        <dbReference type="ChEBI" id="CHEBI:456216"/>
        <dbReference type="EC" id="5.6.2.3"/>
    </reaction>
</comment>
<dbReference type="InterPro" id="IPR049163">
    <property type="entry name" value="Pif1-like_2B_dom"/>
</dbReference>
<dbReference type="SUPFAM" id="SSF52540">
    <property type="entry name" value="P-loop containing nucleoside triphosphate hydrolases"/>
    <property type="match status" value="2"/>
</dbReference>
<dbReference type="InterPro" id="IPR051055">
    <property type="entry name" value="PIF1_helicase"/>
</dbReference>
<dbReference type="OrthoDB" id="5578775at2759"/>
<comment type="similarity">
    <text evidence="12">Belongs to the helicase family. PIF1 subfamily.</text>
</comment>
<feature type="binding site" evidence="12">
    <location>
        <begin position="237"/>
        <end position="244"/>
    </location>
    <ligand>
        <name>ATP</name>
        <dbReference type="ChEBI" id="CHEBI:30616"/>
    </ligand>
</feature>
<evidence type="ECO:0000256" key="5">
    <source>
        <dbReference type="ARBA" id="ARBA00022840"/>
    </source>
</evidence>
<feature type="domain" description="AAA+ ATPase" evidence="14">
    <location>
        <begin position="229"/>
        <end position="531"/>
    </location>
</feature>
<dbReference type="Proteomes" id="UP000650833">
    <property type="component" value="Unassembled WGS sequence"/>
</dbReference>
<keyword evidence="11 12" id="KW-0539">Nucleus</keyword>
<dbReference type="GO" id="GO:0005739">
    <property type="term" value="C:mitochondrion"/>
    <property type="evidence" value="ECO:0007669"/>
    <property type="project" value="UniProtKB-SubCell"/>
</dbReference>
<dbReference type="PANTHER" id="PTHR47642:SF5">
    <property type="entry name" value="ATP-DEPENDENT DNA HELICASE"/>
    <property type="match status" value="1"/>
</dbReference>
<evidence type="ECO:0000256" key="8">
    <source>
        <dbReference type="ARBA" id="ARBA00023172"/>
    </source>
</evidence>
<keyword evidence="5 12" id="KW-0067">ATP-binding</keyword>
<dbReference type="InterPro" id="IPR027417">
    <property type="entry name" value="P-loop_NTPase"/>
</dbReference>
<evidence type="ECO:0000256" key="7">
    <source>
        <dbReference type="ARBA" id="ARBA00023128"/>
    </source>
</evidence>